<feature type="compositionally biased region" description="Low complexity" evidence="1">
    <location>
        <begin position="83"/>
        <end position="94"/>
    </location>
</feature>
<evidence type="ECO:0000256" key="1">
    <source>
        <dbReference type="SAM" id="MobiDB-lite"/>
    </source>
</evidence>
<evidence type="ECO:0000313" key="3">
    <source>
        <dbReference type="Proteomes" id="UP001157017"/>
    </source>
</evidence>
<feature type="compositionally biased region" description="Basic residues" evidence="1">
    <location>
        <begin position="95"/>
        <end position="111"/>
    </location>
</feature>
<protein>
    <submittedName>
        <fullName evidence="2">Uncharacterized protein</fullName>
    </submittedName>
</protein>
<feature type="compositionally biased region" description="Basic residues" evidence="1">
    <location>
        <begin position="146"/>
        <end position="158"/>
    </location>
</feature>
<reference evidence="3" key="1">
    <citation type="journal article" date="2019" name="Int. J. Syst. Evol. Microbiol.">
        <title>The Global Catalogue of Microorganisms (GCM) 10K type strain sequencing project: providing services to taxonomists for standard genome sequencing and annotation.</title>
        <authorList>
            <consortium name="The Broad Institute Genomics Platform"/>
            <consortium name="The Broad Institute Genome Sequencing Center for Infectious Disease"/>
            <person name="Wu L."/>
            <person name="Ma J."/>
        </authorList>
    </citation>
    <scope>NUCLEOTIDE SEQUENCE [LARGE SCALE GENOMIC DNA]</scope>
    <source>
        <strain evidence="3">NBRC 108730</strain>
    </source>
</reference>
<dbReference type="Proteomes" id="UP001157017">
    <property type="component" value="Unassembled WGS sequence"/>
</dbReference>
<evidence type="ECO:0000313" key="2">
    <source>
        <dbReference type="EMBL" id="GMA88349.1"/>
    </source>
</evidence>
<accession>A0ABQ6JKD8</accession>
<feature type="region of interest" description="Disordered" evidence="1">
    <location>
        <begin position="83"/>
        <end position="158"/>
    </location>
</feature>
<organism evidence="2 3">
    <name type="scientific">Angustibacter aerolatus</name>
    <dbReference type="NCBI Taxonomy" id="1162965"/>
    <lineage>
        <taxon>Bacteria</taxon>
        <taxon>Bacillati</taxon>
        <taxon>Actinomycetota</taxon>
        <taxon>Actinomycetes</taxon>
        <taxon>Kineosporiales</taxon>
        <taxon>Kineosporiaceae</taxon>
    </lineage>
</organism>
<comment type="caution">
    <text evidence="2">The sequence shown here is derived from an EMBL/GenBank/DDBJ whole genome shotgun (WGS) entry which is preliminary data.</text>
</comment>
<name>A0ABQ6JKD8_9ACTN</name>
<proteinExistence type="predicted"/>
<keyword evidence="3" id="KW-1185">Reference proteome</keyword>
<sequence length="158" mass="16466">MYAGDGAAVASTDAAVQATAGLIRTFGGKPVFAEFSSSNGGWTTAGDAPYLVAKADPWDGVTGASVHSLDGAAAGVGDRGALARAGHAAQPAGAHPRRPRRLGRPGRRRAAGRLAADARGERTRRVPRVVVARARHRPALAVVGRARPRRRPQRRRRG</sequence>
<dbReference type="EMBL" id="BSUZ01000001">
    <property type="protein sequence ID" value="GMA88349.1"/>
    <property type="molecule type" value="Genomic_DNA"/>
</dbReference>
<gene>
    <name evidence="2" type="ORF">GCM10025868_35990</name>
</gene>